<dbReference type="PANTHER" id="PTHR45689:SF5">
    <property type="entry name" value="I[[H]] CHANNEL, ISOFORM E"/>
    <property type="match status" value="1"/>
</dbReference>
<feature type="region of interest" description="Disordered" evidence="1">
    <location>
        <begin position="68"/>
        <end position="95"/>
    </location>
</feature>
<dbReference type="SUPFAM" id="SSF51206">
    <property type="entry name" value="cAMP-binding domain-like"/>
    <property type="match status" value="5"/>
</dbReference>
<dbReference type="InterPro" id="IPR000595">
    <property type="entry name" value="cNMP-bd_dom"/>
</dbReference>
<dbReference type="Gene3D" id="2.60.120.10">
    <property type="entry name" value="Jelly Rolls"/>
    <property type="match status" value="4"/>
</dbReference>
<comment type="caution">
    <text evidence="3">The sequence shown here is derived from an EMBL/GenBank/DDBJ whole genome shotgun (WGS) entry which is preliminary data.</text>
</comment>
<feature type="compositionally biased region" description="Basic and acidic residues" evidence="1">
    <location>
        <begin position="817"/>
        <end position="834"/>
    </location>
</feature>
<evidence type="ECO:0000259" key="2">
    <source>
        <dbReference type="PROSITE" id="PS50042"/>
    </source>
</evidence>
<dbReference type="Pfam" id="PF00027">
    <property type="entry name" value="cNMP_binding"/>
    <property type="match status" value="2"/>
</dbReference>
<gene>
    <name evidence="3" type="primary">HCN2</name>
    <name evidence="3" type="ORF">SNAT2548_LOCUS10570</name>
</gene>
<dbReference type="SMART" id="SM00100">
    <property type="entry name" value="cNMP"/>
    <property type="match status" value="3"/>
</dbReference>
<feature type="domain" description="Cyclic nucleotide-binding" evidence="2">
    <location>
        <begin position="699"/>
        <end position="790"/>
    </location>
</feature>
<protein>
    <submittedName>
        <fullName evidence="3">HCN2 protein</fullName>
    </submittedName>
</protein>
<dbReference type="CDD" id="cd00038">
    <property type="entry name" value="CAP_ED"/>
    <property type="match status" value="2"/>
</dbReference>
<evidence type="ECO:0000256" key="1">
    <source>
        <dbReference type="SAM" id="MobiDB-lite"/>
    </source>
</evidence>
<accession>A0A812L4L8</accession>
<dbReference type="PANTHER" id="PTHR45689">
    <property type="entry name" value="I[[H]] CHANNEL, ISOFORM E"/>
    <property type="match status" value="1"/>
</dbReference>
<dbReference type="GO" id="GO:0003254">
    <property type="term" value="P:regulation of membrane depolarization"/>
    <property type="evidence" value="ECO:0007669"/>
    <property type="project" value="TreeGrafter"/>
</dbReference>
<dbReference type="PROSITE" id="PS50042">
    <property type="entry name" value="CNMP_BINDING_3"/>
    <property type="match status" value="3"/>
</dbReference>
<sequence length="1200" mass="133086">MQSPERKFANHGNHSAHAVFCPNKKHGAEKRLDGEVVGSRASGEIGGMPQKLKWNVVRRAHHQRLFHEDDVDSKNYKGGLSTRKRQGKETEEETQLLPVSDEYESDFSSSEEEVPVGQQPSIKIRAPIHKDKALAAVQKCKVLRGLSIRGQVRIANMLQYVIYNSGTELWSAQDAHEKRFVLIESGEVENWLPASSDSAEQFVGRSGPGSVLGGLFAVGSFSHPVFTVRVASNDEQKPLQAWEINSTNHVHFSTSFHAEEMHVLRRRVLQDLRLQLLPFLQRWLAGRGFFSRYSGALISRLVKDMDLRLFEPGQVIFKERAPGRSMGLIVRGSVEISANGRRVMSKGPGQEIGEAALLETGYRRHATTRCSEKSESLLFMVSRDAFHACFEKFPDEKMKLVQQIRHRIAMTALKETFAGCSQEFVHLLSTECDILHLAWPKTACSPTDTDEAMHLFYSGELTVDSESEFEQTTRFARKWEIFGLEAALGLRQGPPKYSLTAGRAGCTLVRMTRASVEKVLHFFPTELKQVLHAAGLSDVPESHAFLAKKDMIWNTVQPLLCQMLCNTDLDLEFCQALAPHFTAAVYDAGCLIASQGWASKEAILVLGGDVRWSQENMASGICCAPTYFDVACMFGEGVHAASLTAQTTTIVWRLGLQSSSGCILEDGHLGKLASEVRRVQDLQQQIQDSLRTSLRNMRTWRRFRSEVIEILCDNLNLRTFLPGQKILEEGDLGESIFIVARGQVAVHTQGKPSILQEGATFGEMVLFGQAHRNISAEAVTLCILNAVHKDLVGYALKQTPRDAVVPEILPAKKKYERRRDAGGEHLHSAKHVEDTSQADASSREQAATPTPKKLRQRLDQSWLVQMPSPRLPPVDIGLYRTPTTMNAKMQGAFKGIMPPTAIMAASHMHGVREAYHHKCPRKRYTIGFDELPPLTPGRKRATAAYTDRLQRLQPSSPRRKACDLPAGGWQDSQKGFAVVSHLQTLAVSLSRLNSKPNTCRILQNGMNEQHHELDPTLRAPPEQMFTYAKQLERSALAYGINSKPKDQPGGDQGRDSPTAILDYLSDGSDISELSESDLRPRQSEDKPVPLIYLVRRKIYETVAEGQSLGCPVSILLEGAPRERSGLDVDGQLLQMELHIDLAASSADTVAASLRSSPEAGSLGSSESMAVVDLLQDSPGSTRLHSAEAQHLVLQVMESLH</sequence>
<dbReference type="EMBL" id="CAJNDS010000879">
    <property type="protein sequence ID" value="CAE7239009.1"/>
    <property type="molecule type" value="Genomic_DNA"/>
</dbReference>
<dbReference type="Proteomes" id="UP000604046">
    <property type="component" value="Unassembled WGS sequence"/>
</dbReference>
<dbReference type="InterPro" id="IPR014710">
    <property type="entry name" value="RmlC-like_jellyroll"/>
</dbReference>
<feature type="domain" description="Cyclic nucleotide-binding" evidence="2">
    <location>
        <begin position="289"/>
        <end position="407"/>
    </location>
</feature>
<dbReference type="AlphaFoldDB" id="A0A812L4L8"/>
<feature type="domain" description="Cyclic nucleotide-binding" evidence="2">
    <location>
        <begin position="142"/>
        <end position="245"/>
    </location>
</feature>
<keyword evidence="4" id="KW-1185">Reference proteome</keyword>
<proteinExistence type="predicted"/>
<dbReference type="OrthoDB" id="421226at2759"/>
<evidence type="ECO:0000313" key="3">
    <source>
        <dbReference type="EMBL" id="CAE7239009.1"/>
    </source>
</evidence>
<feature type="region of interest" description="Disordered" evidence="1">
    <location>
        <begin position="815"/>
        <end position="856"/>
    </location>
</feature>
<feature type="region of interest" description="Disordered" evidence="1">
    <location>
        <begin position="1"/>
        <end position="28"/>
    </location>
</feature>
<feature type="region of interest" description="Disordered" evidence="1">
    <location>
        <begin position="1039"/>
        <end position="1061"/>
    </location>
</feature>
<dbReference type="GO" id="GO:0035725">
    <property type="term" value="P:sodium ion transmembrane transport"/>
    <property type="evidence" value="ECO:0007669"/>
    <property type="project" value="TreeGrafter"/>
</dbReference>
<feature type="compositionally biased region" description="Basic and acidic residues" evidence="1">
    <location>
        <begin position="1043"/>
        <end position="1054"/>
    </location>
</feature>
<reference evidence="3" key="1">
    <citation type="submission" date="2021-02" db="EMBL/GenBank/DDBJ databases">
        <authorList>
            <person name="Dougan E. K."/>
            <person name="Rhodes N."/>
            <person name="Thang M."/>
            <person name="Chan C."/>
        </authorList>
    </citation>
    <scope>NUCLEOTIDE SEQUENCE</scope>
</reference>
<organism evidence="3 4">
    <name type="scientific">Symbiodinium natans</name>
    <dbReference type="NCBI Taxonomy" id="878477"/>
    <lineage>
        <taxon>Eukaryota</taxon>
        <taxon>Sar</taxon>
        <taxon>Alveolata</taxon>
        <taxon>Dinophyceae</taxon>
        <taxon>Suessiales</taxon>
        <taxon>Symbiodiniaceae</taxon>
        <taxon>Symbiodinium</taxon>
    </lineage>
</organism>
<dbReference type="InterPro" id="IPR018490">
    <property type="entry name" value="cNMP-bd_dom_sf"/>
</dbReference>
<evidence type="ECO:0000313" key="4">
    <source>
        <dbReference type="Proteomes" id="UP000604046"/>
    </source>
</evidence>
<dbReference type="GO" id="GO:0098855">
    <property type="term" value="C:HCN channel complex"/>
    <property type="evidence" value="ECO:0007669"/>
    <property type="project" value="TreeGrafter"/>
</dbReference>
<feature type="compositionally biased region" description="Polar residues" evidence="1">
    <location>
        <begin position="835"/>
        <end position="848"/>
    </location>
</feature>
<dbReference type="GO" id="GO:0005249">
    <property type="term" value="F:voltage-gated potassium channel activity"/>
    <property type="evidence" value="ECO:0007669"/>
    <property type="project" value="TreeGrafter"/>
</dbReference>
<name>A0A812L4L8_9DINO</name>
<dbReference type="InterPro" id="IPR051413">
    <property type="entry name" value="K/Na_HCN_channel"/>
</dbReference>